<dbReference type="AlphaFoldDB" id="A0A1V6TB62"/>
<dbReference type="STRING" id="254877.A0A1V6TB62"/>
<accession>A0A1V6TB62</accession>
<evidence type="ECO:0000313" key="2">
    <source>
        <dbReference type="Proteomes" id="UP000191342"/>
    </source>
</evidence>
<evidence type="ECO:0000313" key="1">
    <source>
        <dbReference type="EMBL" id="OQE23421.1"/>
    </source>
</evidence>
<dbReference type="EMBL" id="MLQL01000011">
    <property type="protein sequence ID" value="OQE23421.1"/>
    <property type="molecule type" value="Genomic_DNA"/>
</dbReference>
<gene>
    <name evidence="1" type="ORF">PENFLA_c011G08219</name>
</gene>
<protein>
    <submittedName>
        <fullName evidence="1">Uncharacterized protein</fullName>
    </submittedName>
</protein>
<sequence>MVDEGLDLTLAEQEEALTPILQQLVVVRRAASDRDSSLKFSIFVEKVLYSTHLLLGVSPWATYWGPIGNPPSDLSSQILSFALEQVPKGILHPVDRKEGRVYLFVDLGLRLVLCMSVCISSAHTEHSEWQHLHEYEEQLAFLLQGSVWEEWKNRPETEKNGLLPLLSQTAPGLENLDLTMCPAGMDFSSLCRQSPVSS</sequence>
<keyword evidence="2" id="KW-1185">Reference proteome</keyword>
<comment type="caution">
    <text evidence="1">The sequence shown here is derived from an EMBL/GenBank/DDBJ whole genome shotgun (WGS) entry which is preliminary data.</text>
</comment>
<dbReference type="Proteomes" id="UP000191342">
    <property type="component" value="Unassembled WGS sequence"/>
</dbReference>
<name>A0A1V6TB62_9EURO</name>
<dbReference type="OrthoDB" id="5279008at2759"/>
<reference evidence="2" key="1">
    <citation type="journal article" date="2017" name="Nat. Microbiol.">
        <title>Global analysis of biosynthetic gene clusters reveals vast potential of secondary metabolite production in Penicillium species.</title>
        <authorList>
            <person name="Nielsen J.C."/>
            <person name="Grijseels S."/>
            <person name="Prigent S."/>
            <person name="Ji B."/>
            <person name="Dainat J."/>
            <person name="Nielsen K.F."/>
            <person name="Frisvad J.C."/>
            <person name="Workman M."/>
            <person name="Nielsen J."/>
        </authorList>
    </citation>
    <scope>NUCLEOTIDE SEQUENCE [LARGE SCALE GENOMIC DNA]</scope>
    <source>
        <strain evidence="2">IBT 14082</strain>
    </source>
</reference>
<organism evidence="1 2">
    <name type="scientific">Penicillium flavigenum</name>
    <dbReference type="NCBI Taxonomy" id="254877"/>
    <lineage>
        <taxon>Eukaryota</taxon>
        <taxon>Fungi</taxon>
        <taxon>Dikarya</taxon>
        <taxon>Ascomycota</taxon>
        <taxon>Pezizomycotina</taxon>
        <taxon>Eurotiomycetes</taxon>
        <taxon>Eurotiomycetidae</taxon>
        <taxon>Eurotiales</taxon>
        <taxon>Aspergillaceae</taxon>
        <taxon>Penicillium</taxon>
    </lineage>
</organism>
<proteinExistence type="predicted"/>